<dbReference type="eggNOG" id="COG2814">
    <property type="taxonomic scope" value="Bacteria"/>
</dbReference>
<dbReference type="InterPro" id="IPR052714">
    <property type="entry name" value="MFS_Exporter"/>
</dbReference>
<evidence type="ECO:0000256" key="2">
    <source>
        <dbReference type="ARBA" id="ARBA00022989"/>
    </source>
</evidence>
<name>G1WAX3_9BACT</name>
<dbReference type="Proteomes" id="UP000005141">
    <property type="component" value="Unassembled WGS sequence"/>
</dbReference>
<gene>
    <name evidence="5" type="ORF">HMPREF9431_00974</name>
</gene>
<feature type="transmembrane region" description="Helical" evidence="4">
    <location>
        <begin position="82"/>
        <end position="101"/>
    </location>
</feature>
<organism evidence="5 6">
    <name type="scientific">Segatella oulorum F0390</name>
    <dbReference type="NCBI Taxonomy" id="702438"/>
    <lineage>
        <taxon>Bacteria</taxon>
        <taxon>Pseudomonadati</taxon>
        <taxon>Bacteroidota</taxon>
        <taxon>Bacteroidia</taxon>
        <taxon>Bacteroidales</taxon>
        <taxon>Prevotellaceae</taxon>
        <taxon>Segatella</taxon>
    </lineage>
</organism>
<dbReference type="AlphaFoldDB" id="G1WAX3"/>
<reference evidence="5 6" key="1">
    <citation type="submission" date="2011-07" db="EMBL/GenBank/DDBJ databases">
        <title>The Genome Sequence of Prevotella oulorum F0390.</title>
        <authorList>
            <consortium name="The Broad Institute Genome Sequencing Platform"/>
            <consortium name="The Broad Institute Genome Sequencing Center for Infectious Disease"/>
            <person name="Earl A."/>
            <person name="Ward D."/>
            <person name="Feldgarden M."/>
            <person name="Gevers D."/>
            <person name="Izard J."/>
            <person name="Ganesan A."/>
            <person name="Baranova O.V."/>
            <person name="Blanton J.M."/>
            <person name="Tanner A.C."/>
            <person name="Dewhirst F.E."/>
            <person name="Young S.K."/>
            <person name="Zeng Q."/>
            <person name="Gargeya S."/>
            <person name="Fitzgerald M."/>
            <person name="Haas B."/>
            <person name="Abouelleil A."/>
            <person name="Alvarado L."/>
            <person name="Arachchi H.M."/>
            <person name="Berlin A."/>
            <person name="Brown A."/>
            <person name="Chapman S.B."/>
            <person name="Chen Z."/>
            <person name="Dunbar C."/>
            <person name="Freedman E."/>
            <person name="Gearin G."/>
            <person name="Gellesch M."/>
            <person name="Goldberg J."/>
            <person name="Griggs A."/>
            <person name="Gujja S."/>
            <person name="Heiman D."/>
            <person name="Howarth C."/>
            <person name="Larson L."/>
            <person name="Lui A."/>
            <person name="MacDonald P.J.P."/>
            <person name="Mehta T."/>
            <person name="Montmayeur A."/>
            <person name="Murphy C."/>
            <person name="Neiman D."/>
            <person name="Pearson M."/>
            <person name="Priest M."/>
            <person name="Roberts A."/>
            <person name="Saif S."/>
            <person name="Shea T."/>
            <person name="Shenoy N."/>
            <person name="Sisk P."/>
            <person name="Stolte C."/>
            <person name="Sykes S."/>
            <person name="Wortman J."/>
            <person name="Nusbaum C."/>
            <person name="Birren B."/>
        </authorList>
    </citation>
    <scope>NUCLEOTIDE SEQUENCE [LARGE SCALE GENOMIC DNA]</scope>
    <source>
        <strain evidence="5 6">F0390</strain>
    </source>
</reference>
<accession>G1WAX3</accession>
<dbReference type="GO" id="GO:0022857">
    <property type="term" value="F:transmembrane transporter activity"/>
    <property type="evidence" value="ECO:0007669"/>
    <property type="project" value="InterPro"/>
</dbReference>
<dbReference type="PATRIC" id="fig|702438.4.peg.1008"/>
<proteinExistence type="predicted"/>
<dbReference type="InterPro" id="IPR036259">
    <property type="entry name" value="MFS_trans_sf"/>
</dbReference>
<keyword evidence="2 4" id="KW-1133">Transmembrane helix</keyword>
<dbReference type="HOGENOM" id="CLU_001265_10_13_10"/>
<feature type="transmembrane region" description="Helical" evidence="4">
    <location>
        <begin position="331"/>
        <end position="350"/>
    </location>
</feature>
<feature type="transmembrane region" description="Helical" evidence="4">
    <location>
        <begin position="145"/>
        <end position="166"/>
    </location>
</feature>
<evidence type="ECO:0000256" key="4">
    <source>
        <dbReference type="SAM" id="Phobius"/>
    </source>
</evidence>
<keyword evidence="3 4" id="KW-0472">Membrane</keyword>
<feature type="transmembrane region" description="Helical" evidence="4">
    <location>
        <begin position="243"/>
        <end position="262"/>
    </location>
</feature>
<dbReference type="RefSeq" id="WP_004379993.1">
    <property type="nucleotide sequence ID" value="NZ_JH114215.1"/>
</dbReference>
<dbReference type="PANTHER" id="PTHR23531:SF1">
    <property type="entry name" value="QUINOLENE RESISTANCE PROTEIN NORA"/>
    <property type="match status" value="1"/>
</dbReference>
<dbReference type="OrthoDB" id="1067151at2"/>
<protein>
    <recommendedName>
        <fullName evidence="7">Major facilitator superfamily (MFS) profile domain-containing protein</fullName>
    </recommendedName>
</protein>
<dbReference type="Pfam" id="PF07690">
    <property type="entry name" value="MFS_1"/>
    <property type="match status" value="1"/>
</dbReference>
<feature type="transmembrane region" description="Helical" evidence="4">
    <location>
        <begin position="17"/>
        <end position="41"/>
    </location>
</feature>
<dbReference type="Gene3D" id="1.20.1250.20">
    <property type="entry name" value="MFS general substrate transporter like domains"/>
    <property type="match status" value="1"/>
</dbReference>
<feature type="transmembrane region" description="Helical" evidence="4">
    <location>
        <begin position="107"/>
        <end position="133"/>
    </location>
</feature>
<comment type="caution">
    <text evidence="5">The sequence shown here is derived from an EMBL/GenBank/DDBJ whole genome shotgun (WGS) entry which is preliminary data.</text>
</comment>
<sequence length="387" mass="43741">MDTQHTAIHIRLWQRPFWLLSIAKFLLCMAVYMLIPILPYWMMSQAQFDGATMSFVFLSYLVGVVLPGPFSSFLVQRFRRNNVALLAILCMIPVFYALFFISQFPLWSLYVLACCFGASFGFVQEVLSSTLIVDVCDSSHRTEANYASSWFGRIALAVGPMVGLLLCKHLGIQFVFITLAVDCLLALLLVSMVKFPFKTPEDEIHLMSFDRFFLTDGKWLFLNQLLIMTAVGILLSLSHSVSFYALMLLGFSFALLSQRFVFANADLKSEIVTGLFALCAAVGILFTQQGRAMSHLSPTLLGYGIGLIGSRFQMFLLKLSRHCQRGTSQSTYFLGWESGISLGLFLGWYALNRNEFVALSVSLGLLLLALAFYHFFTHHWYVQHKNR</sequence>
<feature type="transmembrane region" description="Helical" evidence="4">
    <location>
        <begin position="271"/>
        <end position="288"/>
    </location>
</feature>
<evidence type="ECO:0000313" key="6">
    <source>
        <dbReference type="Proteomes" id="UP000005141"/>
    </source>
</evidence>
<feature type="transmembrane region" description="Helical" evidence="4">
    <location>
        <begin position="53"/>
        <end position="75"/>
    </location>
</feature>
<dbReference type="InterPro" id="IPR011701">
    <property type="entry name" value="MFS"/>
</dbReference>
<dbReference type="SUPFAM" id="SSF103473">
    <property type="entry name" value="MFS general substrate transporter"/>
    <property type="match status" value="1"/>
</dbReference>
<dbReference type="PANTHER" id="PTHR23531">
    <property type="entry name" value="QUINOLENE RESISTANCE PROTEIN NORA"/>
    <property type="match status" value="1"/>
</dbReference>
<evidence type="ECO:0000256" key="1">
    <source>
        <dbReference type="ARBA" id="ARBA00022692"/>
    </source>
</evidence>
<evidence type="ECO:0000313" key="5">
    <source>
        <dbReference type="EMBL" id="EGV32737.1"/>
    </source>
</evidence>
<feature type="transmembrane region" description="Helical" evidence="4">
    <location>
        <begin position="172"/>
        <end position="197"/>
    </location>
</feature>
<feature type="transmembrane region" description="Helical" evidence="4">
    <location>
        <begin position="356"/>
        <end position="376"/>
    </location>
</feature>
<feature type="transmembrane region" description="Helical" evidence="4">
    <location>
        <begin position="300"/>
        <end position="319"/>
    </location>
</feature>
<dbReference type="GeneID" id="95425655"/>
<evidence type="ECO:0008006" key="7">
    <source>
        <dbReference type="Google" id="ProtNLM"/>
    </source>
</evidence>
<dbReference type="EMBL" id="ADGI01000030">
    <property type="protein sequence ID" value="EGV32737.1"/>
    <property type="molecule type" value="Genomic_DNA"/>
</dbReference>
<feature type="transmembrane region" description="Helical" evidence="4">
    <location>
        <begin position="218"/>
        <end position="237"/>
    </location>
</feature>
<keyword evidence="1 4" id="KW-0812">Transmembrane</keyword>
<evidence type="ECO:0000256" key="3">
    <source>
        <dbReference type="ARBA" id="ARBA00023136"/>
    </source>
</evidence>
<keyword evidence="6" id="KW-1185">Reference proteome</keyword>